<dbReference type="EMBL" id="SHKI01000005">
    <property type="protein sequence ID" value="RZT64857.1"/>
    <property type="molecule type" value="Genomic_DNA"/>
</dbReference>
<evidence type="ECO:0000256" key="4">
    <source>
        <dbReference type="ARBA" id="ARBA00016296"/>
    </source>
</evidence>
<dbReference type="NCBIfam" id="TIGR03263">
    <property type="entry name" value="guanyl_kin"/>
    <property type="match status" value="1"/>
</dbReference>
<proteinExistence type="inferred from homology"/>
<evidence type="ECO:0000256" key="3">
    <source>
        <dbReference type="ARBA" id="ARBA00012961"/>
    </source>
</evidence>
<dbReference type="AlphaFoldDB" id="A0A4Q7TX81"/>
<gene>
    <name evidence="11" type="primary">gmk</name>
    <name evidence="13" type="ORF">EV139_2281</name>
</gene>
<comment type="similarity">
    <text evidence="2 11">Belongs to the guanylate kinase family.</text>
</comment>
<evidence type="ECO:0000256" key="9">
    <source>
        <dbReference type="ARBA" id="ARBA00030128"/>
    </source>
</evidence>
<dbReference type="PROSITE" id="PS50052">
    <property type="entry name" value="GUANYLATE_KINASE_2"/>
    <property type="match status" value="1"/>
</dbReference>
<evidence type="ECO:0000313" key="14">
    <source>
        <dbReference type="Proteomes" id="UP000291832"/>
    </source>
</evidence>
<evidence type="ECO:0000256" key="8">
    <source>
        <dbReference type="ARBA" id="ARBA00022840"/>
    </source>
</evidence>
<evidence type="ECO:0000256" key="1">
    <source>
        <dbReference type="ARBA" id="ARBA00003531"/>
    </source>
</evidence>
<evidence type="ECO:0000256" key="7">
    <source>
        <dbReference type="ARBA" id="ARBA00022777"/>
    </source>
</evidence>
<name>A0A4Q7TX81_9MICO</name>
<dbReference type="HAMAP" id="MF_00328">
    <property type="entry name" value="Guanylate_kinase"/>
    <property type="match status" value="1"/>
</dbReference>
<dbReference type="Gene3D" id="3.30.63.10">
    <property type="entry name" value="Guanylate Kinase phosphate binding domain"/>
    <property type="match status" value="1"/>
</dbReference>
<comment type="subcellular location">
    <subcellularLocation>
        <location evidence="11">Cytoplasm</location>
    </subcellularLocation>
</comment>
<dbReference type="PROSITE" id="PS00856">
    <property type="entry name" value="GUANYLATE_KINASE_1"/>
    <property type="match status" value="1"/>
</dbReference>
<evidence type="ECO:0000256" key="5">
    <source>
        <dbReference type="ARBA" id="ARBA00022679"/>
    </source>
</evidence>
<comment type="caution">
    <text evidence="13">The sequence shown here is derived from an EMBL/GenBank/DDBJ whole genome shotgun (WGS) entry which is preliminary data.</text>
</comment>
<dbReference type="InterPro" id="IPR055201">
    <property type="entry name" value="IHF-like_H2TH"/>
</dbReference>
<organism evidence="13 14">
    <name type="scientific">Leucobacter luti</name>
    <dbReference type="NCBI Taxonomy" id="340320"/>
    <lineage>
        <taxon>Bacteria</taxon>
        <taxon>Bacillati</taxon>
        <taxon>Actinomycetota</taxon>
        <taxon>Actinomycetes</taxon>
        <taxon>Micrococcales</taxon>
        <taxon>Microbacteriaceae</taxon>
        <taxon>Leucobacter</taxon>
    </lineage>
</organism>
<dbReference type="GO" id="GO:0005524">
    <property type="term" value="F:ATP binding"/>
    <property type="evidence" value="ECO:0007669"/>
    <property type="project" value="UniProtKB-UniRule"/>
</dbReference>
<evidence type="ECO:0000259" key="12">
    <source>
        <dbReference type="PROSITE" id="PS50052"/>
    </source>
</evidence>
<dbReference type="Pfam" id="PF22525">
    <property type="entry name" value="H2TH_5"/>
    <property type="match status" value="1"/>
</dbReference>
<dbReference type="InterPro" id="IPR047806">
    <property type="entry name" value="IHF_actinobact"/>
</dbReference>
<keyword evidence="11" id="KW-0963">Cytoplasm</keyword>
<comment type="function">
    <text evidence="1 11">Essential for recycling GMP and indirectly, cGMP.</text>
</comment>
<dbReference type="PANTHER" id="PTHR23117:SF13">
    <property type="entry name" value="GUANYLATE KINASE"/>
    <property type="match status" value="1"/>
</dbReference>
<dbReference type="PANTHER" id="PTHR23117">
    <property type="entry name" value="GUANYLATE KINASE-RELATED"/>
    <property type="match status" value="1"/>
</dbReference>
<feature type="binding site" evidence="11">
    <location>
        <begin position="129"/>
        <end position="136"/>
    </location>
    <ligand>
        <name>ATP</name>
        <dbReference type="ChEBI" id="CHEBI:30616"/>
    </ligand>
</feature>
<evidence type="ECO:0000256" key="2">
    <source>
        <dbReference type="ARBA" id="ARBA00005790"/>
    </source>
</evidence>
<dbReference type="InterPro" id="IPR008144">
    <property type="entry name" value="Guanylate_kin-like_dom"/>
</dbReference>
<dbReference type="Gene3D" id="1.10.8.50">
    <property type="match status" value="1"/>
</dbReference>
<dbReference type="InterPro" id="IPR027417">
    <property type="entry name" value="P-loop_NTPase"/>
</dbReference>
<sequence length="314" mass="34711">MNSSENRTARTMPAVDRIAANRAAIAARQARAELKRRLRSGEVSPLRVLEQSVVPGSPAATLRITDFLLSFPAIGVVKAERVRAQLEISERKRLGGLGTLQRERLERFVRERTGIEENPGRPPLTVLAGPTAVGKGTVANYIREHYPEVRLSVSATTRDPRPGEVDGSHYFFVSDEGFDRMLASDELLEWATVHNKYRYGTPRGPVLEAAARGEMMLLEIDLQGARQVRASMPEARLVFLAPPSWDELVNRLVGRGTEDAEERARRLETAKVELAAADEFDEIIVNDEVPRAAARLVEIMRGEPATAPAEPPHA</sequence>
<dbReference type="InterPro" id="IPR017665">
    <property type="entry name" value="Guanylate_kinase"/>
</dbReference>
<dbReference type="Pfam" id="PF00625">
    <property type="entry name" value="Guanylate_kin"/>
    <property type="match status" value="1"/>
</dbReference>
<dbReference type="SUPFAM" id="SSF52540">
    <property type="entry name" value="P-loop containing nucleoside triphosphate hydrolases"/>
    <property type="match status" value="1"/>
</dbReference>
<dbReference type="RefSeq" id="WP_130454430.1">
    <property type="nucleotide sequence ID" value="NZ_QYAG01000001.1"/>
</dbReference>
<evidence type="ECO:0000256" key="11">
    <source>
        <dbReference type="HAMAP-Rule" id="MF_00328"/>
    </source>
</evidence>
<comment type="catalytic activity">
    <reaction evidence="10 11">
        <text>GMP + ATP = GDP + ADP</text>
        <dbReference type="Rhea" id="RHEA:20780"/>
        <dbReference type="ChEBI" id="CHEBI:30616"/>
        <dbReference type="ChEBI" id="CHEBI:58115"/>
        <dbReference type="ChEBI" id="CHEBI:58189"/>
        <dbReference type="ChEBI" id="CHEBI:456216"/>
        <dbReference type="EC" id="2.7.4.8"/>
    </reaction>
</comment>
<dbReference type="CDD" id="cd00071">
    <property type="entry name" value="GMPK"/>
    <property type="match status" value="1"/>
</dbReference>
<dbReference type="Gene3D" id="3.40.50.300">
    <property type="entry name" value="P-loop containing nucleotide triphosphate hydrolases"/>
    <property type="match status" value="1"/>
</dbReference>
<dbReference type="GO" id="GO:0004385">
    <property type="term" value="F:GMP kinase activity"/>
    <property type="evidence" value="ECO:0007669"/>
    <property type="project" value="UniProtKB-UniRule"/>
</dbReference>
<protein>
    <recommendedName>
        <fullName evidence="4 11">Guanylate kinase</fullName>
        <ecNumber evidence="3 11">2.7.4.8</ecNumber>
    </recommendedName>
    <alternativeName>
        <fullName evidence="9 11">GMP kinase</fullName>
    </alternativeName>
</protein>
<dbReference type="InterPro" id="IPR008145">
    <property type="entry name" value="GK/Ca_channel_bsu"/>
</dbReference>
<evidence type="ECO:0000313" key="13">
    <source>
        <dbReference type="EMBL" id="RZT64857.1"/>
    </source>
</evidence>
<keyword evidence="14" id="KW-1185">Reference proteome</keyword>
<dbReference type="Proteomes" id="UP000291832">
    <property type="component" value="Unassembled WGS sequence"/>
</dbReference>
<keyword evidence="6 11" id="KW-0547">Nucleotide-binding</keyword>
<dbReference type="FunFam" id="3.30.63.10:FF:000002">
    <property type="entry name" value="Guanylate kinase 1"/>
    <property type="match status" value="1"/>
</dbReference>
<dbReference type="NCBIfam" id="NF041260">
    <property type="entry name" value="actino_IHF"/>
    <property type="match status" value="1"/>
</dbReference>
<keyword evidence="8 11" id="KW-0067">ATP-binding</keyword>
<dbReference type="InterPro" id="IPR020590">
    <property type="entry name" value="Guanylate_kinase_CS"/>
</dbReference>
<reference evidence="13 14" key="1">
    <citation type="journal article" date="2015" name="Stand. Genomic Sci.">
        <title>Genomic Encyclopedia of Bacterial and Archaeal Type Strains, Phase III: the genomes of soil and plant-associated and newly described type strains.</title>
        <authorList>
            <person name="Whitman W.B."/>
            <person name="Woyke T."/>
            <person name="Klenk H.P."/>
            <person name="Zhou Y."/>
            <person name="Lilburn T.G."/>
            <person name="Beck B.J."/>
            <person name="De Vos P."/>
            <person name="Vandamme P."/>
            <person name="Eisen J.A."/>
            <person name="Garrity G."/>
            <person name="Hugenholtz P."/>
            <person name="Kyrpides N.C."/>
        </authorList>
    </citation>
    <scope>NUCLEOTIDE SEQUENCE [LARGE SCALE GENOMIC DNA]</scope>
    <source>
        <strain evidence="13 14">RF6</strain>
    </source>
</reference>
<dbReference type="EC" id="2.7.4.8" evidence="3 11"/>
<evidence type="ECO:0000256" key="6">
    <source>
        <dbReference type="ARBA" id="ARBA00022741"/>
    </source>
</evidence>
<dbReference type="GO" id="GO:0005829">
    <property type="term" value="C:cytosol"/>
    <property type="evidence" value="ECO:0007669"/>
    <property type="project" value="TreeGrafter"/>
</dbReference>
<dbReference type="OrthoDB" id="9808150at2"/>
<keyword evidence="7 11" id="KW-0418">Kinase</keyword>
<feature type="domain" description="Guanylate kinase-like" evidence="12">
    <location>
        <begin position="122"/>
        <end position="301"/>
    </location>
</feature>
<dbReference type="SMART" id="SM00072">
    <property type="entry name" value="GuKc"/>
    <property type="match status" value="1"/>
</dbReference>
<evidence type="ECO:0000256" key="10">
    <source>
        <dbReference type="ARBA" id="ARBA00048594"/>
    </source>
</evidence>
<accession>A0A4Q7TX81</accession>
<keyword evidence="5 11" id="KW-0808">Transferase</keyword>